<dbReference type="GO" id="GO:0005975">
    <property type="term" value="P:carbohydrate metabolic process"/>
    <property type="evidence" value="ECO:0007669"/>
    <property type="project" value="InterPro"/>
</dbReference>
<gene>
    <name evidence="5" type="ORF">R3P38DRAFT_3154302</name>
</gene>
<feature type="chain" id="PRO_5043743296" evidence="3">
    <location>
        <begin position="32"/>
        <end position="309"/>
    </location>
</feature>
<dbReference type="PROSITE" id="PS51164">
    <property type="entry name" value="CBM1_2"/>
    <property type="match status" value="1"/>
</dbReference>
<dbReference type="SUPFAM" id="SSF57180">
    <property type="entry name" value="Cellulose-binding domain"/>
    <property type="match status" value="1"/>
</dbReference>
<keyword evidence="1 3" id="KW-0732">Signal</keyword>
<evidence type="ECO:0000256" key="3">
    <source>
        <dbReference type="SAM" id="SignalP"/>
    </source>
</evidence>
<dbReference type="GO" id="GO:0030248">
    <property type="term" value="F:cellulose binding"/>
    <property type="evidence" value="ECO:0007669"/>
    <property type="project" value="InterPro"/>
</dbReference>
<dbReference type="InterPro" id="IPR035971">
    <property type="entry name" value="CBD_sf"/>
</dbReference>
<dbReference type="GO" id="GO:0004622">
    <property type="term" value="F:phosphatidylcholine lysophospholipase activity"/>
    <property type="evidence" value="ECO:0007669"/>
    <property type="project" value="TreeGrafter"/>
</dbReference>
<organism evidence="5 6">
    <name type="scientific">Favolaschia claudopus</name>
    <dbReference type="NCBI Taxonomy" id="2862362"/>
    <lineage>
        <taxon>Eukaryota</taxon>
        <taxon>Fungi</taxon>
        <taxon>Dikarya</taxon>
        <taxon>Basidiomycota</taxon>
        <taxon>Agaricomycotina</taxon>
        <taxon>Agaricomycetes</taxon>
        <taxon>Agaricomycetidae</taxon>
        <taxon>Agaricales</taxon>
        <taxon>Marasmiineae</taxon>
        <taxon>Mycenaceae</taxon>
        <taxon>Favolaschia</taxon>
    </lineage>
</organism>
<dbReference type="Gene3D" id="3.40.50.1110">
    <property type="entry name" value="SGNH hydrolase"/>
    <property type="match status" value="1"/>
</dbReference>
<proteinExistence type="predicted"/>
<evidence type="ECO:0000256" key="1">
    <source>
        <dbReference type="ARBA" id="ARBA00022729"/>
    </source>
</evidence>
<dbReference type="Pfam" id="PF13472">
    <property type="entry name" value="Lipase_GDSL_2"/>
    <property type="match status" value="1"/>
</dbReference>
<evidence type="ECO:0000259" key="4">
    <source>
        <dbReference type="PROSITE" id="PS51164"/>
    </source>
</evidence>
<dbReference type="GO" id="GO:0005576">
    <property type="term" value="C:extracellular region"/>
    <property type="evidence" value="ECO:0007669"/>
    <property type="project" value="InterPro"/>
</dbReference>
<dbReference type="AlphaFoldDB" id="A0AAV9YZD1"/>
<protein>
    <submittedName>
        <fullName evidence="5">Lipolytic enzyme</fullName>
    </submittedName>
</protein>
<evidence type="ECO:0000313" key="6">
    <source>
        <dbReference type="Proteomes" id="UP001362999"/>
    </source>
</evidence>
<dbReference type="InterPro" id="IPR051532">
    <property type="entry name" value="Ester_Hydrolysis_Enzymes"/>
</dbReference>
<feature type="region of interest" description="Disordered" evidence="2">
    <location>
        <begin position="68"/>
        <end position="103"/>
    </location>
</feature>
<evidence type="ECO:0000256" key="2">
    <source>
        <dbReference type="SAM" id="MobiDB-lite"/>
    </source>
</evidence>
<dbReference type="SUPFAM" id="SSF52266">
    <property type="entry name" value="SGNH hydrolase"/>
    <property type="match status" value="1"/>
</dbReference>
<sequence>MKVLSSRVSKSSAVMLVLILVAALSVRVALAQSQEWGQCGGMGWTGPTTCVAGSNCVVQNQFYSQCLPSTAVPPPPTTTTTTSKSTTTSRSSTSSAPTSSSTSATGLNIRLLPLGDSITWGFTSSDGNGYRAALHDLLQPGNTVDFIGSLKSGTMVDNDNEGHIGAIIEQIAQSATNALALPARPNVVLLMAGTNDVLDNISSGAPAQLSTLMDTIFRTCPDAALIVASLTPLSSGQANVDTFNAAVTQMVNSRKAAGQHIFLASMASVLASDLIDGIHPTDAGYVKMANAWFPVIQQAAKNGWIGKPV</sequence>
<dbReference type="EMBL" id="JAWWNJ010000269">
    <property type="protein sequence ID" value="KAK6966488.1"/>
    <property type="molecule type" value="Genomic_DNA"/>
</dbReference>
<dbReference type="InterPro" id="IPR000254">
    <property type="entry name" value="CBD"/>
</dbReference>
<dbReference type="CDD" id="cd01833">
    <property type="entry name" value="XynB_like"/>
    <property type="match status" value="1"/>
</dbReference>
<name>A0AAV9YZD1_9AGAR</name>
<accession>A0AAV9YZD1</accession>
<feature type="compositionally biased region" description="Low complexity" evidence="2">
    <location>
        <begin position="78"/>
        <end position="103"/>
    </location>
</feature>
<dbReference type="SMART" id="SM00236">
    <property type="entry name" value="fCBD"/>
    <property type="match status" value="1"/>
</dbReference>
<feature type="signal peptide" evidence="3">
    <location>
        <begin position="1"/>
        <end position="31"/>
    </location>
</feature>
<feature type="domain" description="CBM1" evidence="4">
    <location>
        <begin position="31"/>
        <end position="67"/>
    </location>
</feature>
<dbReference type="InterPro" id="IPR013830">
    <property type="entry name" value="SGNH_hydro"/>
</dbReference>
<dbReference type="InterPro" id="IPR036514">
    <property type="entry name" value="SGNH_hydro_sf"/>
</dbReference>
<evidence type="ECO:0000313" key="5">
    <source>
        <dbReference type="EMBL" id="KAK6966488.1"/>
    </source>
</evidence>
<dbReference type="Pfam" id="PF00734">
    <property type="entry name" value="CBM_1"/>
    <property type="match status" value="1"/>
</dbReference>
<dbReference type="Proteomes" id="UP001362999">
    <property type="component" value="Unassembled WGS sequence"/>
</dbReference>
<reference evidence="5 6" key="1">
    <citation type="journal article" date="2024" name="J Genomics">
        <title>Draft genome sequencing and assembly of Favolaschia claudopus CIRM-BRFM 2984 isolated from oak limbs.</title>
        <authorList>
            <person name="Navarro D."/>
            <person name="Drula E."/>
            <person name="Chaduli D."/>
            <person name="Cazenave R."/>
            <person name="Ahrendt S."/>
            <person name="Wang J."/>
            <person name="Lipzen A."/>
            <person name="Daum C."/>
            <person name="Barry K."/>
            <person name="Grigoriev I.V."/>
            <person name="Favel A."/>
            <person name="Rosso M.N."/>
            <person name="Martin F."/>
        </authorList>
    </citation>
    <scope>NUCLEOTIDE SEQUENCE [LARGE SCALE GENOMIC DNA]</scope>
    <source>
        <strain evidence="5 6">CIRM-BRFM 2984</strain>
    </source>
</reference>
<keyword evidence="6" id="KW-1185">Reference proteome</keyword>
<comment type="caution">
    <text evidence="5">The sequence shown here is derived from an EMBL/GenBank/DDBJ whole genome shotgun (WGS) entry which is preliminary data.</text>
</comment>
<dbReference type="PANTHER" id="PTHR30383">
    <property type="entry name" value="THIOESTERASE 1/PROTEASE 1/LYSOPHOSPHOLIPASE L1"/>
    <property type="match status" value="1"/>
</dbReference>
<dbReference type="PANTHER" id="PTHR30383:SF5">
    <property type="entry name" value="SGNH HYDROLASE-TYPE ESTERASE DOMAIN-CONTAINING PROTEIN"/>
    <property type="match status" value="1"/>
</dbReference>
<dbReference type="PROSITE" id="PS00562">
    <property type="entry name" value="CBM1_1"/>
    <property type="match status" value="1"/>
</dbReference>